<sequence length="212" mass="24803">METQKAAIDYEEIFRWVDGHNITRQKRNVHRDFSDAVPLAEILKQHFPKLVELHNYTPTNSYSNKLANWDTLNRKVLSKIRLPLSREVMEQLARSKQGVIEGVLHDIKLKVESKGAGDQNNGSYYDLSGSQENVRRKGYKTLPISEFEKLEKDLLERDETIQILKQKLEHSENLLKIKEERINDLNTQLENMTETDLKCSASPRTRFFARMF</sequence>
<dbReference type="InterPro" id="IPR001715">
    <property type="entry name" value="CH_dom"/>
</dbReference>
<dbReference type="AlphaFoldDB" id="A0AAW1VCS2"/>
<dbReference type="SUPFAM" id="SSF47576">
    <property type="entry name" value="Calponin-homology domain, CH-domain"/>
    <property type="match status" value="1"/>
</dbReference>
<dbReference type="Proteomes" id="UP001431783">
    <property type="component" value="Unassembled WGS sequence"/>
</dbReference>
<dbReference type="GO" id="GO:0008017">
    <property type="term" value="F:microtubule binding"/>
    <property type="evidence" value="ECO:0007669"/>
    <property type="project" value="TreeGrafter"/>
</dbReference>
<name>A0AAW1VCS2_9CUCU</name>
<protein>
    <recommendedName>
        <fullName evidence="2">Calponin-homology (CH) domain-containing protein</fullName>
    </recommendedName>
</protein>
<evidence type="ECO:0000256" key="1">
    <source>
        <dbReference type="SAM" id="Coils"/>
    </source>
</evidence>
<organism evidence="3 4">
    <name type="scientific">Henosepilachna vigintioctopunctata</name>
    <dbReference type="NCBI Taxonomy" id="420089"/>
    <lineage>
        <taxon>Eukaryota</taxon>
        <taxon>Metazoa</taxon>
        <taxon>Ecdysozoa</taxon>
        <taxon>Arthropoda</taxon>
        <taxon>Hexapoda</taxon>
        <taxon>Insecta</taxon>
        <taxon>Pterygota</taxon>
        <taxon>Neoptera</taxon>
        <taxon>Endopterygota</taxon>
        <taxon>Coleoptera</taxon>
        <taxon>Polyphaga</taxon>
        <taxon>Cucujiformia</taxon>
        <taxon>Coccinelloidea</taxon>
        <taxon>Coccinellidae</taxon>
        <taxon>Epilachninae</taxon>
        <taxon>Epilachnini</taxon>
        <taxon>Henosepilachna</taxon>
    </lineage>
</organism>
<dbReference type="PROSITE" id="PS50021">
    <property type="entry name" value="CH"/>
    <property type="match status" value="1"/>
</dbReference>
<dbReference type="FunFam" id="1.10.418.10:FF:000059">
    <property type="entry name" value="RIKEN cDNA 6430531B16 gene"/>
    <property type="match status" value="1"/>
</dbReference>
<dbReference type="InterPro" id="IPR010441">
    <property type="entry name" value="CH_2"/>
</dbReference>
<proteinExistence type="predicted"/>
<evidence type="ECO:0000259" key="2">
    <source>
        <dbReference type="PROSITE" id="PS50021"/>
    </source>
</evidence>
<dbReference type="EMBL" id="JARQZJ010000123">
    <property type="protein sequence ID" value="KAK9889709.1"/>
    <property type="molecule type" value="Genomic_DNA"/>
</dbReference>
<dbReference type="InterPro" id="IPR052111">
    <property type="entry name" value="Spermatogenesis_Ciliary_MAP"/>
</dbReference>
<gene>
    <name evidence="3" type="ORF">WA026_007092</name>
</gene>
<reference evidence="3 4" key="1">
    <citation type="submission" date="2023-03" db="EMBL/GenBank/DDBJ databases">
        <title>Genome insight into feeding habits of ladybird beetles.</title>
        <authorList>
            <person name="Li H.-S."/>
            <person name="Huang Y.-H."/>
            <person name="Pang H."/>
        </authorList>
    </citation>
    <scope>NUCLEOTIDE SEQUENCE [LARGE SCALE GENOMIC DNA]</scope>
    <source>
        <strain evidence="3">SYSU_2023b</strain>
        <tissue evidence="3">Whole body</tissue>
    </source>
</reference>
<evidence type="ECO:0000313" key="4">
    <source>
        <dbReference type="Proteomes" id="UP001431783"/>
    </source>
</evidence>
<keyword evidence="1" id="KW-0175">Coiled coil</keyword>
<feature type="coiled-coil region" evidence="1">
    <location>
        <begin position="147"/>
        <end position="195"/>
    </location>
</feature>
<dbReference type="GO" id="GO:0005930">
    <property type="term" value="C:axoneme"/>
    <property type="evidence" value="ECO:0007669"/>
    <property type="project" value="TreeGrafter"/>
</dbReference>
<comment type="caution">
    <text evidence="3">The sequence shown here is derived from an EMBL/GenBank/DDBJ whole genome shotgun (WGS) entry which is preliminary data.</text>
</comment>
<dbReference type="PANTHER" id="PTHR12509:SF9">
    <property type="entry name" value="SPERM FLAGELLAR PROTEIN 1 ISOFORM X1"/>
    <property type="match status" value="1"/>
</dbReference>
<dbReference type="InterPro" id="IPR036872">
    <property type="entry name" value="CH_dom_sf"/>
</dbReference>
<evidence type="ECO:0000313" key="3">
    <source>
        <dbReference type="EMBL" id="KAK9889709.1"/>
    </source>
</evidence>
<accession>A0AAW1VCS2</accession>
<keyword evidence="4" id="KW-1185">Reference proteome</keyword>
<dbReference type="Gene3D" id="1.10.418.10">
    <property type="entry name" value="Calponin-like domain"/>
    <property type="match status" value="1"/>
</dbReference>
<dbReference type="Pfam" id="PF06294">
    <property type="entry name" value="CH_2"/>
    <property type="match status" value="1"/>
</dbReference>
<dbReference type="PANTHER" id="PTHR12509">
    <property type="entry name" value="SPERMATOGENESIS-ASSOCIATED 4-RELATED"/>
    <property type="match status" value="1"/>
</dbReference>
<feature type="domain" description="Calponin-homology (CH)" evidence="2">
    <location>
        <begin position="7"/>
        <end position="112"/>
    </location>
</feature>
<dbReference type="GO" id="GO:0051493">
    <property type="term" value="P:regulation of cytoskeleton organization"/>
    <property type="evidence" value="ECO:0007669"/>
    <property type="project" value="TreeGrafter"/>
</dbReference>